<dbReference type="GO" id="GO:0003729">
    <property type="term" value="F:mRNA binding"/>
    <property type="evidence" value="ECO:0007669"/>
    <property type="project" value="TreeGrafter"/>
</dbReference>
<dbReference type="Pfam" id="PF16543">
    <property type="entry name" value="DFRP_C"/>
    <property type="match status" value="1"/>
</dbReference>
<dbReference type="GO" id="GO:0002181">
    <property type="term" value="P:cytoplasmic translation"/>
    <property type="evidence" value="ECO:0007669"/>
    <property type="project" value="TreeGrafter"/>
</dbReference>
<accession>A0A1R1PFK2</accession>
<dbReference type="Gene3D" id="4.10.1000.10">
    <property type="entry name" value="Zinc finger, CCCH-type"/>
    <property type="match status" value="1"/>
</dbReference>
<dbReference type="GO" id="GO:0005829">
    <property type="term" value="C:cytosol"/>
    <property type="evidence" value="ECO:0007669"/>
    <property type="project" value="TreeGrafter"/>
</dbReference>
<keyword evidence="2 4" id="KW-0863">Zinc-finger</keyword>
<name>A0A1R1PFK2_ZANCU</name>
<feature type="zinc finger region" description="C3H1-type" evidence="4">
    <location>
        <begin position="179"/>
        <end position="217"/>
    </location>
</feature>
<dbReference type="GO" id="GO:0008270">
    <property type="term" value="F:zinc ion binding"/>
    <property type="evidence" value="ECO:0007669"/>
    <property type="project" value="UniProtKB-KW"/>
</dbReference>
<dbReference type="InterPro" id="IPR036855">
    <property type="entry name" value="Znf_CCCH_sf"/>
</dbReference>
<feature type="region of interest" description="Disordered" evidence="6">
    <location>
        <begin position="334"/>
        <end position="366"/>
    </location>
</feature>
<sequence length="384" mass="43357">MPPKKAGGGKGPSNKTASNQKQKVIDDKTFGLKNKNKSAKVSKYIKQVEANVMAAGNRKAKKELDETKQAALAKKELKAKKEEELSLLFNPVLIQQKVPFGVDPKTIVCINFKNNACKKGDKCKFSHDLAVDRKVAKIDLYTDKREGSTSQQKEGDTMDGWDMDKLSQVVSEKQKKQTNATDIVCRNFIDAIETGKYGWFWICPNGGDKCKYRHALPPGFVLPSVRKEKEREEREKDQISLEQFLETERHNLGSDLTPVTLETFTKWKKARLEEKAKLVAEDKKQKETDVRAGRASNLTGRDYFDLQHLNVNALTNNSAMDSLEDDNNAFDLNDFRDSLGQFSNNTNENENENGNENTNEKINDNGIDYSVFAQEDISDISDDD</sequence>
<dbReference type="AlphaFoldDB" id="A0A1R1PFK2"/>
<reference evidence="9" key="1">
    <citation type="submission" date="2017-01" db="EMBL/GenBank/DDBJ databases">
        <authorList>
            <person name="Wang Y."/>
            <person name="White M."/>
            <person name="Kvist S."/>
            <person name="Moncalvo J.-M."/>
        </authorList>
    </citation>
    <scope>NUCLEOTIDE SEQUENCE [LARGE SCALE GENOMIC DNA]</scope>
    <source>
        <strain evidence="9">COL-18-3</strain>
    </source>
</reference>
<organism evidence="8 9">
    <name type="scientific">Zancudomyces culisetae</name>
    <name type="common">Gut fungus</name>
    <name type="synonym">Smittium culisetae</name>
    <dbReference type="NCBI Taxonomy" id="1213189"/>
    <lineage>
        <taxon>Eukaryota</taxon>
        <taxon>Fungi</taxon>
        <taxon>Fungi incertae sedis</taxon>
        <taxon>Zoopagomycota</taxon>
        <taxon>Kickxellomycotina</taxon>
        <taxon>Harpellomycetes</taxon>
        <taxon>Harpellales</taxon>
        <taxon>Legeriomycetaceae</taxon>
        <taxon>Zancudomyces</taxon>
    </lineage>
</organism>
<keyword evidence="3 4" id="KW-0862">Zinc</keyword>
<evidence type="ECO:0000256" key="3">
    <source>
        <dbReference type="ARBA" id="ARBA00022833"/>
    </source>
</evidence>
<dbReference type="Pfam" id="PF00642">
    <property type="entry name" value="zf-CCCH"/>
    <property type="match status" value="1"/>
</dbReference>
<keyword evidence="5" id="KW-0175">Coiled coil</keyword>
<feature type="domain" description="C3H1-type" evidence="7">
    <location>
        <begin position="179"/>
        <end position="217"/>
    </location>
</feature>
<keyword evidence="1 4" id="KW-0479">Metal-binding</keyword>
<dbReference type="PANTHER" id="PTHR12681:SF0">
    <property type="entry name" value="ZINC FINGER CCCH DOMAIN-CONTAINING PROTEIN 15"/>
    <property type="match status" value="1"/>
</dbReference>
<keyword evidence="9" id="KW-1185">Reference proteome</keyword>
<feature type="compositionally biased region" description="Polar residues" evidence="6">
    <location>
        <begin position="13"/>
        <end position="22"/>
    </location>
</feature>
<feature type="domain" description="C3H1-type" evidence="7">
    <location>
        <begin position="103"/>
        <end position="130"/>
    </location>
</feature>
<proteinExistence type="predicted"/>
<feature type="coiled-coil region" evidence="5">
    <location>
        <begin position="57"/>
        <end position="84"/>
    </location>
</feature>
<feature type="compositionally biased region" description="Gly residues" evidence="6">
    <location>
        <begin position="1"/>
        <end position="11"/>
    </location>
</feature>
<feature type="region of interest" description="Disordered" evidence="6">
    <location>
        <begin position="1"/>
        <end position="31"/>
    </location>
</feature>
<evidence type="ECO:0000256" key="5">
    <source>
        <dbReference type="SAM" id="Coils"/>
    </source>
</evidence>
<dbReference type="EMBL" id="LSSK01001434">
    <property type="protein sequence ID" value="OMH79737.1"/>
    <property type="molecule type" value="Genomic_DNA"/>
</dbReference>
<dbReference type="SUPFAM" id="SSF90229">
    <property type="entry name" value="CCCH zinc finger"/>
    <property type="match status" value="1"/>
</dbReference>
<evidence type="ECO:0000256" key="2">
    <source>
        <dbReference type="ARBA" id="ARBA00022771"/>
    </source>
</evidence>
<evidence type="ECO:0000256" key="6">
    <source>
        <dbReference type="SAM" id="MobiDB-lite"/>
    </source>
</evidence>
<protein>
    <submittedName>
        <fullName evidence="8">Translation machinery-associated protein 46</fullName>
    </submittedName>
</protein>
<comment type="caution">
    <text evidence="8">The sequence shown here is derived from an EMBL/GenBank/DDBJ whole genome shotgun (WGS) entry which is preliminary data.</text>
</comment>
<feature type="compositionally biased region" description="Low complexity" evidence="6">
    <location>
        <begin position="344"/>
        <end position="357"/>
    </location>
</feature>
<dbReference type="InterPro" id="IPR032378">
    <property type="entry name" value="ZC3H15/TMA46_C"/>
</dbReference>
<dbReference type="PANTHER" id="PTHR12681">
    <property type="entry name" value="ZINC FINGER-CONTAINING PROTEIN P48ZNF"/>
    <property type="match status" value="1"/>
</dbReference>
<dbReference type="PROSITE" id="PS50103">
    <property type="entry name" value="ZF_C3H1"/>
    <property type="match status" value="2"/>
</dbReference>
<dbReference type="Gene3D" id="6.20.400.10">
    <property type="match status" value="1"/>
</dbReference>
<evidence type="ECO:0000256" key="1">
    <source>
        <dbReference type="ARBA" id="ARBA00022723"/>
    </source>
</evidence>
<evidence type="ECO:0000256" key="4">
    <source>
        <dbReference type="PROSITE-ProRule" id="PRU00723"/>
    </source>
</evidence>
<gene>
    <name evidence="8" type="ORF">AX774_g6842</name>
</gene>
<dbReference type="Proteomes" id="UP000188320">
    <property type="component" value="Unassembled WGS sequence"/>
</dbReference>
<evidence type="ECO:0000313" key="9">
    <source>
        <dbReference type="Proteomes" id="UP000188320"/>
    </source>
</evidence>
<feature type="zinc finger region" description="C3H1-type" evidence="4">
    <location>
        <begin position="103"/>
        <end position="130"/>
    </location>
</feature>
<evidence type="ECO:0000313" key="8">
    <source>
        <dbReference type="EMBL" id="OMH79737.1"/>
    </source>
</evidence>
<dbReference type="InterPro" id="IPR000571">
    <property type="entry name" value="Znf_CCCH"/>
</dbReference>
<evidence type="ECO:0000259" key="7">
    <source>
        <dbReference type="PROSITE" id="PS50103"/>
    </source>
</evidence>
<dbReference type="OrthoDB" id="278280at2759"/>
<dbReference type="SMART" id="SM00356">
    <property type="entry name" value="ZnF_C3H1"/>
    <property type="match status" value="2"/>
</dbReference>